<gene>
    <name evidence="1" type="ORF">Tdes44962_MAKER09984</name>
</gene>
<protein>
    <submittedName>
        <fullName evidence="1">Uncharacterized protein</fullName>
    </submittedName>
</protein>
<sequence>MTSSMTPFTSAKAVRASSRALTHVVQAVPASSSHDWTSISIDATELLASSMLDIGRSTGLQSCVTKATALSCNVPSGGQADAFCWTFCIRAELVEHQVSLISAGTAAIRSPTNPRTSRRIVTDSVDVAQAHMVFRHKRLMVLGASVGLEKNFSIPAASHFGPAGWVLARSSWV</sequence>
<dbReference type="EMBL" id="RIBY02001963">
    <property type="protein sequence ID" value="KAH9826725.1"/>
    <property type="molecule type" value="Genomic_DNA"/>
</dbReference>
<keyword evidence="2" id="KW-1185">Reference proteome</keyword>
<dbReference type="AlphaFoldDB" id="A0A9W7SQM4"/>
<proteinExistence type="predicted"/>
<comment type="caution">
    <text evidence="1">The sequence shown here is derived from an EMBL/GenBank/DDBJ whole genome shotgun (WGS) entry which is preliminary data.</text>
</comment>
<accession>A0A9W7SQM4</accession>
<evidence type="ECO:0000313" key="1">
    <source>
        <dbReference type="EMBL" id="KAH9826725.1"/>
    </source>
</evidence>
<reference evidence="1 2" key="1">
    <citation type="journal article" date="2018" name="IMA Fungus">
        <title>IMA Genome-F 10: Nine draft genome sequences of Claviceps purpurea s.lat., including C. arundinis, C. humidiphila, and C. cf. spartinae, pseudomolecules for the pitch canker pathogen Fusarium circinatum, draft genome of Davidsoniella eucalypti, Grosmannia galeiformis, Quambalaria eucalypti, and Teratosphaeria destructans.</title>
        <authorList>
            <person name="Wingfield B.D."/>
            <person name="Liu M."/>
            <person name="Nguyen H.D."/>
            <person name="Lane F.A."/>
            <person name="Morgan S.W."/>
            <person name="De Vos L."/>
            <person name="Wilken P.M."/>
            <person name="Duong T.A."/>
            <person name="Aylward J."/>
            <person name="Coetzee M.P."/>
            <person name="Dadej K."/>
            <person name="De Beer Z.W."/>
            <person name="Findlay W."/>
            <person name="Havenga M."/>
            <person name="Kolarik M."/>
            <person name="Menzies J.G."/>
            <person name="Naidoo K."/>
            <person name="Pochopski O."/>
            <person name="Shoukouhi P."/>
            <person name="Santana Q.C."/>
            <person name="Seifert K.A."/>
            <person name="Soal N."/>
            <person name="Steenkamp E.T."/>
            <person name="Tatham C.T."/>
            <person name="van der Nest M.A."/>
            <person name="Wingfield M.J."/>
        </authorList>
    </citation>
    <scope>NUCLEOTIDE SEQUENCE [LARGE SCALE GENOMIC DNA]</scope>
    <source>
        <strain evidence="1">CMW44962</strain>
    </source>
</reference>
<dbReference type="Proteomes" id="UP001138500">
    <property type="component" value="Unassembled WGS sequence"/>
</dbReference>
<evidence type="ECO:0000313" key="2">
    <source>
        <dbReference type="Proteomes" id="UP001138500"/>
    </source>
</evidence>
<organism evidence="1 2">
    <name type="scientific">Teratosphaeria destructans</name>
    <dbReference type="NCBI Taxonomy" id="418781"/>
    <lineage>
        <taxon>Eukaryota</taxon>
        <taxon>Fungi</taxon>
        <taxon>Dikarya</taxon>
        <taxon>Ascomycota</taxon>
        <taxon>Pezizomycotina</taxon>
        <taxon>Dothideomycetes</taxon>
        <taxon>Dothideomycetidae</taxon>
        <taxon>Mycosphaerellales</taxon>
        <taxon>Teratosphaeriaceae</taxon>
        <taxon>Teratosphaeria</taxon>
    </lineage>
</organism>
<name>A0A9W7SQM4_9PEZI</name>
<reference evidence="1 2" key="2">
    <citation type="journal article" date="2021" name="Curr. Genet.">
        <title>Genetic response to nitrogen starvation in the aggressive Eucalyptus foliar pathogen Teratosphaeria destructans.</title>
        <authorList>
            <person name="Havenga M."/>
            <person name="Wingfield B.D."/>
            <person name="Wingfield M.J."/>
            <person name="Dreyer L.L."/>
            <person name="Roets F."/>
            <person name="Aylward J."/>
        </authorList>
    </citation>
    <scope>NUCLEOTIDE SEQUENCE [LARGE SCALE GENOMIC DNA]</scope>
    <source>
        <strain evidence="1">CMW44962</strain>
    </source>
</reference>